<name>A0A382NS13_9ZZZZ</name>
<keyword evidence="4 5" id="KW-0472">Membrane</keyword>
<evidence type="ECO:0000259" key="6">
    <source>
        <dbReference type="Pfam" id="PF04138"/>
    </source>
</evidence>
<evidence type="ECO:0000256" key="3">
    <source>
        <dbReference type="ARBA" id="ARBA00022989"/>
    </source>
</evidence>
<feature type="domain" description="GtrA/DPMS transmembrane" evidence="6">
    <location>
        <begin position="16"/>
        <end position="150"/>
    </location>
</feature>
<feature type="transmembrane region" description="Helical" evidence="5">
    <location>
        <begin position="74"/>
        <end position="95"/>
    </location>
</feature>
<evidence type="ECO:0000256" key="1">
    <source>
        <dbReference type="ARBA" id="ARBA00004141"/>
    </source>
</evidence>
<evidence type="ECO:0000256" key="2">
    <source>
        <dbReference type="ARBA" id="ARBA00022692"/>
    </source>
</evidence>
<keyword evidence="2 5" id="KW-0812">Transmembrane</keyword>
<protein>
    <recommendedName>
        <fullName evidence="6">GtrA/DPMS transmembrane domain-containing protein</fullName>
    </recommendedName>
</protein>
<proteinExistence type="predicted"/>
<evidence type="ECO:0000256" key="5">
    <source>
        <dbReference type="SAM" id="Phobius"/>
    </source>
</evidence>
<dbReference type="AlphaFoldDB" id="A0A382NS13"/>
<dbReference type="EMBL" id="UINC01102388">
    <property type="protein sequence ID" value="SVC63974.1"/>
    <property type="molecule type" value="Genomic_DNA"/>
</dbReference>
<dbReference type="GO" id="GO:0000271">
    <property type="term" value="P:polysaccharide biosynthetic process"/>
    <property type="evidence" value="ECO:0007669"/>
    <property type="project" value="InterPro"/>
</dbReference>
<sequence>MNELLAQSTPLQITLFCLIGLINTLLDFVIYNLLTKKLSRIPANILSTSVAMAFSFSANFFVFQPGVVRAPEQAVKFIVVTAFSLYVIQNIIIYVTSNLWVQPVKAAQALSQKCPLTRNWSDSFISKNTVKLLATVCSMIWNFLWYKFYVYL</sequence>
<dbReference type="Pfam" id="PF04138">
    <property type="entry name" value="GtrA_DPMS_TM"/>
    <property type="match status" value="1"/>
</dbReference>
<organism evidence="7">
    <name type="scientific">marine metagenome</name>
    <dbReference type="NCBI Taxonomy" id="408172"/>
    <lineage>
        <taxon>unclassified sequences</taxon>
        <taxon>metagenomes</taxon>
        <taxon>ecological metagenomes</taxon>
    </lineage>
</organism>
<dbReference type="GO" id="GO:0016020">
    <property type="term" value="C:membrane"/>
    <property type="evidence" value="ECO:0007669"/>
    <property type="project" value="UniProtKB-SubCell"/>
</dbReference>
<reference evidence="7" key="1">
    <citation type="submission" date="2018-05" db="EMBL/GenBank/DDBJ databases">
        <authorList>
            <person name="Lanie J.A."/>
            <person name="Ng W.-L."/>
            <person name="Kazmierczak K.M."/>
            <person name="Andrzejewski T.M."/>
            <person name="Davidsen T.M."/>
            <person name="Wayne K.J."/>
            <person name="Tettelin H."/>
            <person name="Glass J.I."/>
            <person name="Rusch D."/>
            <person name="Podicherti R."/>
            <person name="Tsui H.-C.T."/>
            <person name="Winkler M.E."/>
        </authorList>
    </citation>
    <scope>NUCLEOTIDE SEQUENCE</scope>
</reference>
<accession>A0A382NS13</accession>
<comment type="subcellular location">
    <subcellularLocation>
        <location evidence="1">Membrane</location>
        <topology evidence="1">Multi-pass membrane protein</topology>
    </subcellularLocation>
</comment>
<dbReference type="InterPro" id="IPR007267">
    <property type="entry name" value="GtrA_DPMS_TM"/>
</dbReference>
<evidence type="ECO:0000256" key="4">
    <source>
        <dbReference type="ARBA" id="ARBA00023136"/>
    </source>
</evidence>
<evidence type="ECO:0000313" key="7">
    <source>
        <dbReference type="EMBL" id="SVC63974.1"/>
    </source>
</evidence>
<feature type="transmembrane region" description="Helical" evidence="5">
    <location>
        <begin position="41"/>
        <end position="62"/>
    </location>
</feature>
<feature type="transmembrane region" description="Helical" evidence="5">
    <location>
        <begin position="12"/>
        <end position="34"/>
    </location>
</feature>
<keyword evidence="3 5" id="KW-1133">Transmembrane helix</keyword>
<gene>
    <name evidence="7" type="ORF">METZ01_LOCUS316828</name>
</gene>